<comment type="caution">
    <text evidence="1">The sequence shown here is derived from an EMBL/GenBank/DDBJ whole genome shotgun (WGS) entry which is preliminary data.</text>
</comment>
<organism evidence="1 2">
    <name type="scientific">Paenibacillus hemerocallicola</name>
    <dbReference type="NCBI Taxonomy" id="1172614"/>
    <lineage>
        <taxon>Bacteria</taxon>
        <taxon>Bacillati</taxon>
        <taxon>Bacillota</taxon>
        <taxon>Bacilli</taxon>
        <taxon>Bacillales</taxon>
        <taxon>Paenibacillaceae</taxon>
        <taxon>Paenibacillus</taxon>
    </lineage>
</organism>
<dbReference type="InterPro" id="IPR041492">
    <property type="entry name" value="HAD_2"/>
</dbReference>
<reference evidence="1 2" key="1">
    <citation type="submission" date="2019-05" db="EMBL/GenBank/DDBJ databases">
        <title>We sequenced the genome of Paenibacillus hemerocallicola KCTC 33185 for further insight into its adaptation and study the phylogeny of Paenibacillus.</title>
        <authorList>
            <person name="Narsing Rao M.P."/>
        </authorList>
    </citation>
    <scope>NUCLEOTIDE SEQUENCE [LARGE SCALE GENOMIC DNA]</scope>
    <source>
        <strain evidence="1 2">KCTC 33185</strain>
    </source>
</reference>
<dbReference type="InterPro" id="IPR050155">
    <property type="entry name" value="HAD-like_hydrolase_sf"/>
</dbReference>
<gene>
    <name evidence="1" type="ORF">FE784_27370</name>
</gene>
<dbReference type="SFLD" id="SFLDG01129">
    <property type="entry name" value="C1.5:_HAD__Beta-PGM__Phosphata"/>
    <property type="match status" value="1"/>
</dbReference>
<dbReference type="SFLD" id="SFLDS00003">
    <property type="entry name" value="Haloacid_Dehalogenase"/>
    <property type="match status" value="1"/>
</dbReference>
<dbReference type="Gene3D" id="1.10.150.240">
    <property type="entry name" value="Putative phosphatase, domain 2"/>
    <property type="match status" value="1"/>
</dbReference>
<dbReference type="SUPFAM" id="SSF56784">
    <property type="entry name" value="HAD-like"/>
    <property type="match status" value="1"/>
</dbReference>
<name>A0A5C4T496_9BACL</name>
<dbReference type="AlphaFoldDB" id="A0A5C4T496"/>
<dbReference type="PANTHER" id="PTHR43434:SF1">
    <property type="entry name" value="PHOSPHOGLYCOLATE PHOSPHATASE"/>
    <property type="match status" value="1"/>
</dbReference>
<dbReference type="Proteomes" id="UP000307943">
    <property type="component" value="Unassembled WGS sequence"/>
</dbReference>
<sequence length="217" mass="24223">MRRESRYKAIIFDMDNTLLKSNINFPRIKQDVFDQCMEAGLFPASFPFQEHTIATLIESARAARGFTAELETAVWNIVVAGEKVGMVGAELEEHVPEILELLSVETRLTVLTNNAREAAIDALERTGIASRFELIAGREQMTALKPSPSGIAYITSNYPAIRPEEWLCVGDSWIDGKAAQDSGIAFLAYNAKLEELQRRNVPAVGHILSMRELIHYL</sequence>
<dbReference type="PANTHER" id="PTHR43434">
    <property type="entry name" value="PHOSPHOGLYCOLATE PHOSPHATASE"/>
    <property type="match status" value="1"/>
</dbReference>
<protein>
    <submittedName>
        <fullName evidence="1">HAD family hydrolase</fullName>
    </submittedName>
</protein>
<keyword evidence="2" id="KW-1185">Reference proteome</keyword>
<evidence type="ECO:0000313" key="2">
    <source>
        <dbReference type="Proteomes" id="UP000307943"/>
    </source>
</evidence>
<dbReference type="OrthoDB" id="9807630at2"/>
<dbReference type="GO" id="GO:0008967">
    <property type="term" value="F:phosphoglycolate phosphatase activity"/>
    <property type="evidence" value="ECO:0007669"/>
    <property type="project" value="TreeGrafter"/>
</dbReference>
<dbReference type="EMBL" id="VDCQ01000048">
    <property type="protein sequence ID" value="TNJ63127.1"/>
    <property type="molecule type" value="Genomic_DNA"/>
</dbReference>
<keyword evidence="1" id="KW-0378">Hydrolase</keyword>
<dbReference type="Pfam" id="PF13419">
    <property type="entry name" value="HAD_2"/>
    <property type="match status" value="1"/>
</dbReference>
<dbReference type="InterPro" id="IPR023198">
    <property type="entry name" value="PGP-like_dom2"/>
</dbReference>
<dbReference type="InterPro" id="IPR036412">
    <property type="entry name" value="HAD-like_sf"/>
</dbReference>
<dbReference type="RefSeq" id="WP_139605433.1">
    <property type="nucleotide sequence ID" value="NZ_VDCQ01000048.1"/>
</dbReference>
<accession>A0A5C4T496</accession>
<dbReference type="InterPro" id="IPR023214">
    <property type="entry name" value="HAD_sf"/>
</dbReference>
<dbReference type="GO" id="GO:0006281">
    <property type="term" value="P:DNA repair"/>
    <property type="evidence" value="ECO:0007669"/>
    <property type="project" value="TreeGrafter"/>
</dbReference>
<dbReference type="Gene3D" id="3.40.50.1000">
    <property type="entry name" value="HAD superfamily/HAD-like"/>
    <property type="match status" value="1"/>
</dbReference>
<proteinExistence type="predicted"/>
<evidence type="ECO:0000313" key="1">
    <source>
        <dbReference type="EMBL" id="TNJ63127.1"/>
    </source>
</evidence>